<dbReference type="PANTHER" id="PTHR12280">
    <property type="entry name" value="PANTOTHENATE KINASE"/>
    <property type="match status" value="1"/>
</dbReference>
<dbReference type="GO" id="GO:0015937">
    <property type="term" value="P:coenzyme A biosynthetic process"/>
    <property type="evidence" value="ECO:0007669"/>
    <property type="project" value="UniProtKB-KW"/>
</dbReference>
<dbReference type="CDD" id="cd24123">
    <property type="entry name" value="ASKHA_NBD_PanK-II_Pank4"/>
    <property type="match status" value="1"/>
</dbReference>
<accession>A0A168NJT7</accession>
<dbReference type="STRING" id="4829.A0A168NJT7"/>
<dbReference type="GO" id="GO:0004594">
    <property type="term" value="F:pantothenate kinase activity"/>
    <property type="evidence" value="ECO:0007669"/>
    <property type="project" value="TreeGrafter"/>
</dbReference>
<reference evidence="4" key="1">
    <citation type="submission" date="2016-04" db="EMBL/GenBank/DDBJ databases">
        <authorList>
            <person name="Evans L.H."/>
            <person name="Alamgir A."/>
            <person name="Owens N."/>
            <person name="Weber N.D."/>
            <person name="Virtaneva K."/>
            <person name="Barbian K."/>
            <person name="Babar A."/>
            <person name="Rosenke K."/>
        </authorList>
    </citation>
    <scope>NUCLEOTIDE SEQUENCE [LARGE SCALE GENOMIC DNA]</scope>
    <source>
        <strain evidence="4">CBS 101.48</strain>
    </source>
</reference>
<dbReference type="FunCoup" id="A0A168NJT7">
    <property type="interactions" value="715"/>
</dbReference>
<protein>
    <recommendedName>
        <fullName evidence="6">Pantothenate kinase</fullName>
    </recommendedName>
</protein>
<gene>
    <name evidence="4" type="primary">ABSGL_06392.1 scaffold 8296</name>
</gene>
<keyword evidence="2" id="KW-0067">ATP-binding</keyword>
<dbReference type="InterPro" id="IPR043129">
    <property type="entry name" value="ATPase_NBD"/>
</dbReference>
<dbReference type="FunFam" id="3.30.420.40:FF:000115">
    <property type="entry name" value="Pantothenate kinase PanK"/>
    <property type="match status" value="1"/>
</dbReference>
<dbReference type="GO" id="GO:0005524">
    <property type="term" value="F:ATP binding"/>
    <property type="evidence" value="ECO:0007669"/>
    <property type="project" value="UniProtKB-KW"/>
</dbReference>
<evidence type="ECO:0000313" key="5">
    <source>
        <dbReference type="Proteomes" id="UP000078561"/>
    </source>
</evidence>
<dbReference type="AlphaFoldDB" id="A0A168NJT7"/>
<dbReference type="GO" id="GO:0005634">
    <property type="term" value="C:nucleus"/>
    <property type="evidence" value="ECO:0007669"/>
    <property type="project" value="TreeGrafter"/>
</dbReference>
<evidence type="ECO:0000313" key="4">
    <source>
        <dbReference type="EMBL" id="SAM00676.1"/>
    </source>
</evidence>
<evidence type="ECO:0000256" key="2">
    <source>
        <dbReference type="ARBA" id="ARBA00022840"/>
    </source>
</evidence>
<dbReference type="GO" id="GO:0005829">
    <property type="term" value="C:cytosol"/>
    <property type="evidence" value="ECO:0007669"/>
    <property type="project" value="TreeGrafter"/>
</dbReference>
<dbReference type="SUPFAM" id="SSF53067">
    <property type="entry name" value="Actin-like ATPase domain"/>
    <property type="match status" value="2"/>
</dbReference>
<proteinExistence type="predicted"/>
<keyword evidence="1" id="KW-0547">Nucleotide-binding</keyword>
<dbReference type="InterPro" id="IPR004567">
    <property type="entry name" value="Type_II_PanK"/>
</dbReference>
<name>A0A168NJT7_ABSGL</name>
<dbReference type="Pfam" id="PF03630">
    <property type="entry name" value="Fumble"/>
    <property type="match status" value="1"/>
</dbReference>
<dbReference type="NCBIfam" id="TIGR00555">
    <property type="entry name" value="panK_eukar"/>
    <property type="match status" value="1"/>
</dbReference>
<organism evidence="4">
    <name type="scientific">Absidia glauca</name>
    <name type="common">Pin mould</name>
    <dbReference type="NCBI Taxonomy" id="4829"/>
    <lineage>
        <taxon>Eukaryota</taxon>
        <taxon>Fungi</taxon>
        <taxon>Fungi incertae sedis</taxon>
        <taxon>Mucoromycota</taxon>
        <taxon>Mucoromycotina</taxon>
        <taxon>Mucoromycetes</taxon>
        <taxon>Mucorales</taxon>
        <taxon>Cunninghamellaceae</taxon>
        <taxon>Absidia</taxon>
    </lineage>
</organism>
<dbReference type="OMA" id="FPSCALH"/>
<sequence length="388" mass="43125">MDPSTHGTRDIVLPNQTDHVAQIAVDIGGSLAKIVYFTPGGGSGGGRLCFKKFETEKIDECIQFIATLVNSEDKNNNKPQVLKTTGGGAYLYESKLRAHLPGVQVQKEDEMECLITGLDFFMTEIPFEVFTYDEQFLPPLQFEPTPDDVYPYILVNIGSGVSLLKVTGPDEFSRISGTSLGGGTLWGLMSLLTKASSFDEMLEMSVMGDNRNVDLLVGDIYGSDYTKLGLKSTRIASSFGKVFKKGQHPAEGQFRSLDIAKSLLYMVSNNIGQIAYLNAQQHDIKRIYFGGCFIRGHPITMNTLSYAIQFWSKGTMKALFLRHEGHLGAIGAFLKYHPMRKARHSFSYSENFKPEVIMRDNSSDVYGVLEETNLELTSQPEEVEDEVE</sequence>
<evidence type="ECO:0000256" key="1">
    <source>
        <dbReference type="ARBA" id="ARBA00022741"/>
    </source>
</evidence>
<evidence type="ECO:0000256" key="3">
    <source>
        <dbReference type="ARBA" id="ARBA00022993"/>
    </source>
</evidence>
<dbReference type="Gene3D" id="3.30.420.510">
    <property type="match status" value="1"/>
</dbReference>
<dbReference type="Gene3D" id="3.30.420.40">
    <property type="match status" value="1"/>
</dbReference>
<dbReference type="InParanoid" id="A0A168NJT7"/>
<dbReference type="EMBL" id="LT553376">
    <property type="protein sequence ID" value="SAM00676.1"/>
    <property type="molecule type" value="Genomic_DNA"/>
</dbReference>
<keyword evidence="5" id="KW-1185">Reference proteome</keyword>
<keyword evidence="3" id="KW-0173">Coenzyme A biosynthesis</keyword>
<dbReference type="OrthoDB" id="498611at2759"/>
<evidence type="ECO:0008006" key="6">
    <source>
        <dbReference type="Google" id="ProtNLM"/>
    </source>
</evidence>
<dbReference type="PANTHER" id="PTHR12280:SF20">
    <property type="entry name" value="4'-PHOSPHOPANTETHEINE PHOSPHATASE"/>
    <property type="match status" value="1"/>
</dbReference>
<dbReference type="Proteomes" id="UP000078561">
    <property type="component" value="Unassembled WGS sequence"/>
</dbReference>